<dbReference type="InterPro" id="IPR058982">
    <property type="entry name" value="Beta-barrel_AprE"/>
</dbReference>
<evidence type="ECO:0000313" key="14">
    <source>
        <dbReference type="Proteomes" id="UP001318682"/>
    </source>
</evidence>
<evidence type="ECO:0000256" key="1">
    <source>
        <dbReference type="ARBA" id="ARBA00004377"/>
    </source>
</evidence>
<evidence type="ECO:0000256" key="6">
    <source>
        <dbReference type="ARBA" id="ARBA00022692"/>
    </source>
</evidence>
<dbReference type="InterPro" id="IPR010129">
    <property type="entry name" value="T1SS_HlyD"/>
</dbReference>
<keyword evidence="7 9" id="KW-1133">Transmembrane helix</keyword>
<dbReference type="EMBL" id="CP143423">
    <property type="protein sequence ID" value="WVX47056.1"/>
    <property type="molecule type" value="Genomic_DNA"/>
</dbReference>
<dbReference type="PANTHER" id="PTHR30386">
    <property type="entry name" value="MEMBRANE FUSION SUBUNIT OF EMRAB-TOLC MULTIDRUG EFFLUX PUMP"/>
    <property type="match status" value="1"/>
</dbReference>
<protein>
    <recommendedName>
        <fullName evidence="9">Membrane fusion protein (MFP) family protein</fullName>
    </recommendedName>
</protein>
<keyword evidence="6 9" id="KW-0812">Transmembrane</keyword>
<feature type="coiled-coil region" evidence="10">
    <location>
        <begin position="234"/>
        <end position="283"/>
    </location>
</feature>
<evidence type="ECO:0000256" key="3">
    <source>
        <dbReference type="ARBA" id="ARBA00022448"/>
    </source>
</evidence>
<name>A0ABZ2BLP1_9RHOB</name>
<evidence type="ECO:0000259" key="11">
    <source>
        <dbReference type="Pfam" id="PF25994"/>
    </source>
</evidence>
<dbReference type="Gene3D" id="2.40.30.170">
    <property type="match status" value="1"/>
</dbReference>
<sequence>MSASYQDDETLTSYRPTLIAALLISLGMILAILGWSMFARLDAAIVANGILHAESDRKTVQHLEGGILAELFVRPGDAIKAGQVVARLDDTQISERLVQLRAEYEFSQFTLWRLSAEQDGIRPDPDIAPDLGADQIPKRRAQTVAAMALYEARLQNHNAQIAALDHQIAQRRAQIDANTGLARSSAAQLASWTTERETINRLVQSGAAPERRLWELDRAIAVSAGTRDENEGLIAAARQDIARAVSDKEALTQTRLASIASELSDARRTLLTLNSQIRAAEDIRERHLMRAPHGGRVVDISVVTTGAVLGPGQVLMEILPADDQLIALVRLAPNAIDSVKPGGPAKVRMIAYKRSDAPLVNGTLSFVSPDILEDPATQTPYFEARVTLDADDLGKLDETPISAGMPVEVTLVIGTRRAGDYLIEPFARHFRRAFREE</sequence>
<evidence type="ECO:0000259" key="12">
    <source>
        <dbReference type="Pfam" id="PF26002"/>
    </source>
</evidence>
<feature type="transmembrane region" description="Helical" evidence="9">
    <location>
        <begin position="18"/>
        <end position="38"/>
    </location>
</feature>
<keyword evidence="5 9" id="KW-0997">Cell inner membrane</keyword>
<keyword evidence="3 9" id="KW-0813">Transport</keyword>
<accession>A0ABZ2BLP1</accession>
<dbReference type="Gene3D" id="2.40.50.100">
    <property type="match status" value="1"/>
</dbReference>
<dbReference type="PANTHER" id="PTHR30386:SF17">
    <property type="entry name" value="ALKALINE PROTEASE SECRETION PROTEIN APRE"/>
    <property type="match status" value="1"/>
</dbReference>
<organism evidence="13 14">
    <name type="scientific">Roseobacter fucihabitans</name>
    <dbReference type="NCBI Taxonomy" id="1537242"/>
    <lineage>
        <taxon>Bacteria</taxon>
        <taxon>Pseudomonadati</taxon>
        <taxon>Pseudomonadota</taxon>
        <taxon>Alphaproteobacteria</taxon>
        <taxon>Rhodobacterales</taxon>
        <taxon>Roseobacteraceae</taxon>
        <taxon>Roseobacter</taxon>
    </lineage>
</organism>
<comment type="subcellular location">
    <subcellularLocation>
        <location evidence="1 9">Cell inner membrane</location>
        <topology evidence="1 9">Single-pass membrane protein</topology>
    </subcellularLocation>
</comment>
<evidence type="ECO:0000256" key="10">
    <source>
        <dbReference type="SAM" id="Coils"/>
    </source>
</evidence>
<keyword evidence="14" id="KW-1185">Reference proteome</keyword>
<keyword evidence="8 9" id="KW-0472">Membrane</keyword>
<dbReference type="Pfam" id="PF25994">
    <property type="entry name" value="HH_AprE"/>
    <property type="match status" value="1"/>
</dbReference>
<dbReference type="PRINTS" id="PR01490">
    <property type="entry name" value="RTXTOXIND"/>
</dbReference>
<evidence type="ECO:0000256" key="9">
    <source>
        <dbReference type="RuleBase" id="RU365093"/>
    </source>
</evidence>
<keyword evidence="4 9" id="KW-1003">Cell membrane</keyword>
<feature type="domain" description="AprE-like long alpha-helical hairpin" evidence="11">
    <location>
        <begin position="96"/>
        <end position="282"/>
    </location>
</feature>
<keyword evidence="10" id="KW-0175">Coiled coil</keyword>
<evidence type="ECO:0000256" key="4">
    <source>
        <dbReference type="ARBA" id="ARBA00022475"/>
    </source>
</evidence>
<evidence type="ECO:0000256" key="8">
    <source>
        <dbReference type="ARBA" id="ARBA00023136"/>
    </source>
</evidence>
<evidence type="ECO:0000256" key="2">
    <source>
        <dbReference type="ARBA" id="ARBA00009477"/>
    </source>
</evidence>
<dbReference type="NCBIfam" id="TIGR01843">
    <property type="entry name" value="type_I_hlyD"/>
    <property type="match status" value="1"/>
</dbReference>
<proteinExistence type="inferred from homology"/>
<dbReference type="RefSeq" id="WP_187428011.1">
    <property type="nucleotide sequence ID" value="NZ_CP143423.1"/>
</dbReference>
<evidence type="ECO:0000256" key="5">
    <source>
        <dbReference type="ARBA" id="ARBA00022519"/>
    </source>
</evidence>
<dbReference type="InterPro" id="IPR050739">
    <property type="entry name" value="MFP"/>
</dbReference>
<evidence type="ECO:0000313" key="13">
    <source>
        <dbReference type="EMBL" id="WVX47056.1"/>
    </source>
</evidence>
<gene>
    <name evidence="13" type="primary">prsE_1</name>
    <name evidence="13" type="ORF">ROLI_001200</name>
</gene>
<dbReference type="Pfam" id="PF26002">
    <property type="entry name" value="Beta-barrel_AprE"/>
    <property type="match status" value="1"/>
</dbReference>
<reference evidence="14" key="1">
    <citation type="submission" date="2024-01" db="EMBL/GenBank/DDBJ databases">
        <title>Roseobacter fucihabitans sp. nov., isolated from the brown alga Fucus spiralis.</title>
        <authorList>
            <person name="Hahnke S."/>
            <person name="Berger M."/>
            <person name="Schlingloff A."/>
            <person name="Athale I."/>
            <person name="Neumann-Schaal M."/>
            <person name="Adenaya A."/>
            <person name="Poehlein A."/>
            <person name="Daniel R."/>
            <person name="Pertersen J."/>
            <person name="Brinkhoff T."/>
        </authorList>
    </citation>
    <scope>NUCLEOTIDE SEQUENCE [LARGE SCALE GENOMIC DNA]</scope>
    <source>
        <strain evidence="14">B14</strain>
    </source>
</reference>
<dbReference type="InterPro" id="IPR058781">
    <property type="entry name" value="HH_AprE-like"/>
</dbReference>
<feature type="coiled-coil region" evidence="10">
    <location>
        <begin position="147"/>
        <end position="174"/>
    </location>
</feature>
<feature type="domain" description="AprE-like beta-barrel" evidence="12">
    <location>
        <begin position="325"/>
        <end position="413"/>
    </location>
</feature>
<comment type="similarity">
    <text evidence="2 9">Belongs to the membrane fusion protein (MFP) (TC 8.A.1) family.</text>
</comment>
<evidence type="ECO:0000256" key="7">
    <source>
        <dbReference type="ARBA" id="ARBA00022989"/>
    </source>
</evidence>
<dbReference type="Proteomes" id="UP001318682">
    <property type="component" value="Chromosome"/>
</dbReference>